<accession>A0A3E5B6U3</accession>
<evidence type="ECO:0000313" key="2">
    <source>
        <dbReference type="EMBL" id="RGN33263.1"/>
    </source>
</evidence>
<dbReference type="Pfam" id="PF13302">
    <property type="entry name" value="Acetyltransf_3"/>
    <property type="match status" value="1"/>
</dbReference>
<dbReference type="GO" id="GO:0016747">
    <property type="term" value="F:acyltransferase activity, transferring groups other than amino-acyl groups"/>
    <property type="evidence" value="ECO:0007669"/>
    <property type="project" value="InterPro"/>
</dbReference>
<dbReference type="Gene3D" id="3.40.630.30">
    <property type="match status" value="1"/>
</dbReference>
<dbReference type="AlphaFoldDB" id="A0A3E5B6U3"/>
<organism evidence="2 3">
    <name type="scientific">Bacteroides oleiciplenus</name>
    <dbReference type="NCBI Taxonomy" id="626931"/>
    <lineage>
        <taxon>Bacteria</taxon>
        <taxon>Pseudomonadati</taxon>
        <taxon>Bacteroidota</taxon>
        <taxon>Bacteroidia</taxon>
        <taxon>Bacteroidales</taxon>
        <taxon>Bacteroidaceae</taxon>
        <taxon>Bacteroides</taxon>
    </lineage>
</organism>
<dbReference type="SUPFAM" id="SSF55729">
    <property type="entry name" value="Acyl-CoA N-acyltransferases (Nat)"/>
    <property type="match status" value="1"/>
</dbReference>
<gene>
    <name evidence="2" type="ORF">DXB65_16155</name>
</gene>
<name>A0A3E5B6U3_9BACE</name>
<keyword evidence="2" id="KW-0808">Transferase</keyword>
<dbReference type="InterPro" id="IPR016181">
    <property type="entry name" value="Acyl_CoA_acyltransferase"/>
</dbReference>
<dbReference type="InterPro" id="IPR051531">
    <property type="entry name" value="N-acetyltransferase"/>
</dbReference>
<dbReference type="PROSITE" id="PS51186">
    <property type="entry name" value="GNAT"/>
    <property type="match status" value="1"/>
</dbReference>
<proteinExistence type="predicted"/>
<feature type="domain" description="N-acetyltransferase" evidence="1">
    <location>
        <begin position="14"/>
        <end position="181"/>
    </location>
</feature>
<dbReference type="EMBL" id="QSUL01000011">
    <property type="protein sequence ID" value="RGN33263.1"/>
    <property type="molecule type" value="Genomic_DNA"/>
</dbReference>
<dbReference type="InterPro" id="IPR000182">
    <property type="entry name" value="GNAT_dom"/>
</dbReference>
<evidence type="ECO:0000259" key="1">
    <source>
        <dbReference type="PROSITE" id="PS51186"/>
    </source>
</evidence>
<dbReference type="RefSeq" id="WP_009132344.1">
    <property type="nucleotide sequence ID" value="NZ_CABKRN010000006.1"/>
</dbReference>
<protein>
    <submittedName>
        <fullName evidence="2">N-acetyltransferase</fullName>
    </submittedName>
</protein>
<dbReference type="PANTHER" id="PTHR43792:SF1">
    <property type="entry name" value="N-ACETYLTRANSFERASE DOMAIN-CONTAINING PROTEIN"/>
    <property type="match status" value="1"/>
</dbReference>
<dbReference type="Proteomes" id="UP000260983">
    <property type="component" value="Unassembled WGS sequence"/>
</dbReference>
<evidence type="ECO:0000313" key="3">
    <source>
        <dbReference type="Proteomes" id="UP000260983"/>
    </source>
</evidence>
<reference evidence="2 3" key="1">
    <citation type="submission" date="2018-08" db="EMBL/GenBank/DDBJ databases">
        <title>A genome reference for cultivated species of the human gut microbiota.</title>
        <authorList>
            <person name="Zou Y."/>
            <person name="Xue W."/>
            <person name="Luo G."/>
        </authorList>
    </citation>
    <scope>NUCLEOTIDE SEQUENCE [LARGE SCALE GENOMIC DNA]</scope>
    <source>
        <strain evidence="2 3">OM05-15BH</strain>
    </source>
</reference>
<comment type="caution">
    <text evidence="2">The sequence shown here is derived from an EMBL/GenBank/DDBJ whole genome shotgun (WGS) entry which is preliminary data.</text>
</comment>
<dbReference type="PANTHER" id="PTHR43792">
    <property type="entry name" value="GNAT FAMILY, PUTATIVE (AFU_ORTHOLOGUE AFUA_3G00765)-RELATED-RELATED"/>
    <property type="match status" value="1"/>
</dbReference>
<sequence length="183" mass="21301">MKTSPKQYIETPRLILRGWKEEDIPTFARLNKDDKAMEFFLNKLSYQETLDFYNRIQKEFSTNGYGLYAVEKKEDHMFIGYVGLHNITFDVDFAPAVEIGWRLLPEVWNQGYATEAASACLEYAKTTLGLKELYSFTSLPNKRSERVMQKIGMVKNKEFNHPLVSPGHPLRRHVLYKISLANI</sequence>